<dbReference type="InterPro" id="IPR000182">
    <property type="entry name" value="GNAT_dom"/>
</dbReference>
<evidence type="ECO:0000259" key="1">
    <source>
        <dbReference type="PROSITE" id="PS51186"/>
    </source>
</evidence>
<dbReference type="PROSITE" id="PS51186">
    <property type="entry name" value="GNAT"/>
    <property type="match status" value="1"/>
</dbReference>
<dbReference type="Gene3D" id="3.40.630.30">
    <property type="match status" value="1"/>
</dbReference>
<proteinExistence type="predicted"/>
<sequence>MPFYYAVAVLEWQENRMILETERLWLRPRTLDDLDDCFAMDREPGVTDFVQGPWADETEHCAFIHDRITMDYGPGLGYWSLFRKTEPDSFIGWVLLIPEDAVGPEIEIGWRLKPAFWGRGYASEAANAVLSHGFEKMKLDSFIACIDARNIGSLAVARKIGMRHHKTDNDGVRYAITADDFAKRHHR</sequence>
<dbReference type="Proteomes" id="UP000007127">
    <property type="component" value="Chromosome"/>
</dbReference>
<evidence type="ECO:0000313" key="3">
    <source>
        <dbReference type="Proteomes" id="UP000007127"/>
    </source>
</evidence>
<accession>A0AB72UH80</accession>
<feature type="domain" description="N-acetyltransferase" evidence="1">
    <location>
        <begin position="24"/>
        <end position="179"/>
    </location>
</feature>
<gene>
    <name evidence="2" type="ORF">TH3_17115</name>
</gene>
<evidence type="ECO:0000313" key="2">
    <source>
        <dbReference type="EMBL" id="AJD53525.1"/>
    </source>
</evidence>
<dbReference type="AlphaFoldDB" id="A0AB72UH80"/>
<dbReference type="EMBL" id="CP004388">
    <property type="protein sequence ID" value="AJD53525.1"/>
    <property type="molecule type" value="Genomic_DNA"/>
</dbReference>
<dbReference type="PANTHER" id="PTHR43792:SF1">
    <property type="entry name" value="N-ACETYLTRANSFERASE DOMAIN-CONTAINING PROTEIN"/>
    <property type="match status" value="1"/>
</dbReference>
<dbReference type="SUPFAM" id="SSF55729">
    <property type="entry name" value="Acyl-CoA N-acyltransferases (Nat)"/>
    <property type="match status" value="1"/>
</dbReference>
<protein>
    <submittedName>
        <fullName evidence="2">N-acetyltransferase GCN5</fullName>
    </submittedName>
</protein>
<dbReference type="GO" id="GO:0016747">
    <property type="term" value="F:acyltransferase activity, transferring groups other than amino-acyl groups"/>
    <property type="evidence" value="ECO:0007669"/>
    <property type="project" value="InterPro"/>
</dbReference>
<reference evidence="2 3" key="1">
    <citation type="journal article" date="2012" name="J. Bacteriol.">
        <title>Genome sequence of Thalassospira xiamenensis type strain M-5.</title>
        <authorList>
            <person name="Lai Q."/>
            <person name="Shao Z."/>
        </authorList>
    </citation>
    <scope>NUCLEOTIDE SEQUENCE [LARGE SCALE GENOMIC DNA]</scope>
    <source>
        <strain evidence="2 3">M-5</strain>
    </source>
</reference>
<dbReference type="InterPro" id="IPR016181">
    <property type="entry name" value="Acyl_CoA_acyltransferase"/>
</dbReference>
<name>A0AB72UH80_9PROT</name>
<dbReference type="KEGG" id="txi:TH3_17115"/>
<dbReference type="PANTHER" id="PTHR43792">
    <property type="entry name" value="GNAT FAMILY, PUTATIVE (AFU_ORTHOLOGUE AFUA_3G00765)-RELATED-RELATED"/>
    <property type="match status" value="1"/>
</dbReference>
<organism evidence="2 3">
    <name type="scientific">Thalassospira xiamenensis M-5 = DSM 17429</name>
    <dbReference type="NCBI Taxonomy" id="1123366"/>
    <lineage>
        <taxon>Bacteria</taxon>
        <taxon>Pseudomonadati</taxon>
        <taxon>Pseudomonadota</taxon>
        <taxon>Alphaproteobacteria</taxon>
        <taxon>Rhodospirillales</taxon>
        <taxon>Thalassospiraceae</taxon>
        <taxon>Thalassospira</taxon>
    </lineage>
</organism>
<dbReference type="Pfam" id="PF13302">
    <property type="entry name" value="Acetyltransf_3"/>
    <property type="match status" value="1"/>
</dbReference>
<dbReference type="InterPro" id="IPR051531">
    <property type="entry name" value="N-acetyltransferase"/>
</dbReference>